<dbReference type="AlphaFoldDB" id="A0A644X947"/>
<protein>
    <submittedName>
        <fullName evidence="1">Uncharacterized protein</fullName>
    </submittedName>
</protein>
<sequence length="67" mass="7509">MGYFRAGPHITLLNGVAKGLQVLRHSLQKQLQEHFPLVPVPQKPGEETDPVEGGVFCLRRFLSGEKR</sequence>
<dbReference type="EMBL" id="VSSQ01001963">
    <property type="protein sequence ID" value="MPM12378.1"/>
    <property type="molecule type" value="Genomic_DNA"/>
</dbReference>
<proteinExistence type="predicted"/>
<organism evidence="1">
    <name type="scientific">bioreactor metagenome</name>
    <dbReference type="NCBI Taxonomy" id="1076179"/>
    <lineage>
        <taxon>unclassified sequences</taxon>
        <taxon>metagenomes</taxon>
        <taxon>ecological metagenomes</taxon>
    </lineage>
</organism>
<gene>
    <name evidence="1" type="ORF">SDC9_58731</name>
</gene>
<comment type="caution">
    <text evidence="1">The sequence shown here is derived from an EMBL/GenBank/DDBJ whole genome shotgun (WGS) entry which is preliminary data.</text>
</comment>
<accession>A0A644X947</accession>
<name>A0A644X947_9ZZZZ</name>
<reference evidence="1" key="1">
    <citation type="submission" date="2019-08" db="EMBL/GenBank/DDBJ databases">
        <authorList>
            <person name="Kucharzyk K."/>
            <person name="Murdoch R.W."/>
            <person name="Higgins S."/>
            <person name="Loffler F."/>
        </authorList>
    </citation>
    <scope>NUCLEOTIDE SEQUENCE</scope>
</reference>
<evidence type="ECO:0000313" key="1">
    <source>
        <dbReference type="EMBL" id="MPM12378.1"/>
    </source>
</evidence>